<evidence type="ECO:0000256" key="1">
    <source>
        <dbReference type="ARBA" id="ARBA00004148"/>
    </source>
</evidence>
<dbReference type="EMBL" id="MU150269">
    <property type="protein sequence ID" value="KAF9462694.1"/>
    <property type="molecule type" value="Genomic_DNA"/>
</dbReference>
<evidence type="ECO:0000256" key="3">
    <source>
        <dbReference type="ARBA" id="ARBA00018529"/>
    </source>
</evidence>
<dbReference type="InterPro" id="IPR036388">
    <property type="entry name" value="WH-like_DNA-bd_sf"/>
</dbReference>
<accession>A0A9P5Y4T0</accession>
<feature type="compositionally biased region" description="Low complexity" evidence="5">
    <location>
        <begin position="630"/>
        <end position="652"/>
    </location>
</feature>
<dbReference type="GO" id="GO:0005774">
    <property type="term" value="C:vacuolar membrane"/>
    <property type="evidence" value="ECO:0007669"/>
    <property type="project" value="UniProtKB-SubCell"/>
</dbReference>
<dbReference type="PROSITE" id="PS50186">
    <property type="entry name" value="DEP"/>
    <property type="match status" value="1"/>
</dbReference>
<feature type="region of interest" description="Disordered" evidence="5">
    <location>
        <begin position="929"/>
        <end position="950"/>
    </location>
</feature>
<reference evidence="7" key="1">
    <citation type="submission" date="2020-11" db="EMBL/GenBank/DDBJ databases">
        <authorList>
            <consortium name="DOE Joint Genome Institute"/>
            <person name="Ahrendt S."/>
            <person name="Riley R."/>
            <person name="Andreopoulos W."/>
            <person name="Labutti K."/>
            <person name="Pangilinan J."/>
            <person name="Ruiz-Duenas F.J."/>
            <person name="Barrasa J.M."/>
            <person name="Sanchez-Garcia M."/>
            <person name="Camarero S."/>
            <person name="Miyauchi S."/>
            <person name="Serrano A."/>
            <person name="Linde D."/>
            <person name="Babiker R."/>
            <person name="Drula E."/>
            <person name="Ayuso-Fernandez I."/>
            <person name="Pacheco R."/>
            <person name="Padilla G."/>
            <person name="Ferreira P."/>
            <person name="Barriuso J."/>
            <person name="Kellner H."/>
            <person name="Castanera R."/>
            <person name="Alfaro M."/>
            <person name="Ramirez L."/>
            <person name="Pisabarro A.G."/>
            <person name="Kuo A."/>
            <person name="Tritt A."/>
            <person name="Lipzen A."/>
            <person name="He G."/>
            <person name="Yan M."/>
            <person name="Ng V."/>
            <person name="Cullen D."/>
            <person name="Martin F."/>
            <person name="Rosso M.-N."/>
            <person name="Henrissat B."/>
            <person name="Hibbett D."/>
            <person name="Martinez A.T."/>
            <person name="Grigoriev I.V."/>
        </authorList>
    </citation>
    <scope>NUCLEOTIDE SEQUENCE</scope>
    <source>
        <strain evidence="7">CBS 247.69</strain>
    </source>
</reference>
<feature type="domain" description="DEP" evidence="6">
    <location>
        <begin position="1169"/>
        <end position="1244"/>
    </location>
</feature>
<dbReference type="GO" id="GO:0005096">
    <property type="term" value="F:GTPase activator activity"/>
    <property type="evidence" value="ECO:0007669"/>
    <property type="project" value="InterPro"/>
</dbReference>
<dbReference type="Pfam" id="PF00610">
    <property type="entry name" value="DEP"/>
    <property type="match status" value="1"/>
</dbReference>
<feature type="compositionally biased region" description="Polar residues" evidence="5">
    <location>
        <begin position="1"/>
        <end position="11"/>
    </location>
</feature>
<dbReference type="Gene3D" id="1.10.10.10">
    <property type="entry name" value="Winged helix-like DNA-binding domain superfamily/Winged helix DNA-binding domain"/>
    <property type="match status" value="1"/>
</dbReference>
<comment type="subcellular location">
    <subcellularLocation>
        <location evidence="1">Vacuole membrane</location>
        <topology evidence="1">Peripheral membrane protein</topology>
    </subcellularLocation>
</comment>
<feature type="region of interest" description="Disordered" evidence="5">
    <location>
        <begin position="1268"/>
        <end position="1288"/>
    </location>
</feature>
<dbReference type="InterPro" id="IPR048255">
    <property type="entry name" value="IML1_N"/>
</dbReference>
<feature type="compositionally biased region" description="Polar residues" evidence="5">
    <location>
        <begin position="655"/>
        <end position="667"/>
    </location>
</feature>
<proteinExistence type="inferred from homology"/>
<dbReference type="GO" id="GO:1990130">
    <property type="term" value="C:GATOR1 complex"/>
    <property type="evidence" value="ECO:0007669"/>
    <property type="project" value="TreeGrafter"/>
</dbReference>
<dbReference type="Proteomes" id="UP000807353">
    <property type="component" value="Unassembled WGS sequence"/>
</dbReference>
<dbReference type="InterPro" id="IPR000591">
    <property type="entry name" value="DEP_dom"/>
</dbReference>
<comment type="caution">
    <text evidence="7">The sequence shown here is derived from an EMBL/GenBank/DDBJ whole genome shotgun (WGS) entry which is preliminary data.</text>
</comment>
<evidence type="ECO:0000256" key="2">
    <source>
        <dbReference type="ARBA" id="ARBA00005643"/>
    </source>
</evidence>
<feature type="compositionally biased region" description="Basic and acidic residues" evidence="5">
    <location>
        <begin position="601"/>
        <end position="611"/>
    </location>
</feature>
<dbReference type="PANTHER" id="PTHR13179">
    <property type="entry name" value="DEP DOMAIN CONTAINING PROTEIN 5"/>
    <property type="match status" value="1"/>
</dbReference>
<organism evidence="7 8">
    <name type="scientific">Collybia nuda</name>
    <dbReference type="NCBI Taxonomy" id="64659"/>
    <lineage>
        <taxon>Eukaryota</taxon>
        <taxon>Fungi</taxon>
        <taxon>Dikarya</taxon>
        <taxon>Basidiomycota</taxon>
        <taxon>Agaricomycotina</taxon>
        <taxon>Agaricomycetes</taxon>
        <taxon>Agaricomycetidae</taxon>
        <taxon>Agaricales</taxon>
        <taxon>Tricholomatineae</taxon>
        <taxon>Clitocybaceae</taxon>
        <taxon>Collybia</taxon>
    </lineage>
</organism>
<dbReference type="GO" id="GO:1904262">
    <property type="term" value="P:negative regulation of TORC1 signaling"/>
    <property type="evidence" value="ECO:0007669"/>
    <property type="project" value="TreeGrafter"/>
</dbReference>
<feature type="region of interest" description="Disordered" evidence="5">
    <location>
        <begin position="564"/>
        <end position="668"/>
    </location>
</feature>
<evidence type="ECO:0000256" key="5">
    <source>
        <dbReference type="SAM" id="MobiDB-lite"/>
    </source>
</evidence>
<dbReference type="Pfam" id="PF12257">
    <property type="entry name" value="IML1"/>
    <property type="match status" value="1"/>
</dbReference>
<sequence length="1535" mass="173765">MTSRAESQQSHYSRRRSNTAQSILRPMPSQATPLKYGDFKVFNSWVHDTKESSSIIFNQSWWPGVAEGDMLRIIGSNSGPESSFLFIVPRDDGCAKHQLQISIPKPIAEAFHLRNNSEVTLTKVDRDSCGADYIELVFQDQYLGRNVMWRLGKDLVGRCVYVGQEVNFVGNIVAKIQCIYIEGKTVSTACITPSTRTIYRSLSAKVTIFIQVCRELWEFAGDGERYYEKIVHSFLPALFTKWRETGTNHTVTIVLISRVFYEESEIDYAAGPLRQDDYGKWYKDFFKVITDLEIIHEWKPSLVSLKDSFWDFQRDILLTHHYHQSNQDFGMGPPAQVRLIGRISFAHDGPILEALNLGLNPTETHYIDRSLSLTGTMIVLVTPGTGYFKVSKHLLRLTTTRLLDQGFGIDLVSLAKPPLHQSPIFSFQGMEPDVKSGVEGKLGPQSFDPLWGNVDEKAEEDPNSRKTFWWEPFWLSITFWDKQMDLPVREDRFIGRAKMHQIQMLGLLELDVLSSIEVPFMPDPLESSIGPSGEDVGDVAPSKLDAEKFDTDIFALKPESKISNPARNSITSLNNTTTNAAPTRAEKRSSHRNSVLPTRIDPIEESPKRIIIDLPNDDTPNKIPSTLAVSTLSTSPSQSSIRSLRSNLSIGSPKTPRNSQPSSSRGTLVSKLAPSWLFNPFRSGPSEPQASQISVSASPSTPITPTPAQPLPRTSSPIRMPTPSKPTVAQVSRSPLPVAIKNQPMSRSGISRTYEEDSLMPHRASFVRRSPINTPPRDEATFGKRRSVASIHTLPTSSLPVVCNPSQPQSSVPHTQSSLARRWQHMFPQVLHKYEIKWKALSVPVCLPLTVEHFPSHSELELSYDVFSYDFVVDPSEMRSFLVNPPTIQGSSDDLRRAWALVVMRGMAAVRLAQGFQFVVRGENKNGGEVEERVGPVGPKRGKSLLNGEDLTPRPLGSSDVLRSTLDPVYLSMTNEIHRISYTGEAIQVRRYVRRMAPTKPFHYQCLMWPKLGGGYTELSTTFSSYGLENYGWNRLDMLVAGYEHHFNESLRYWRTRFIVIPTAEPLSSTTGPSGENFNEEEMRILGIEKLAEQFTKLRWQPAEEKVTHPAPPVRLLHTTLGPAVSVRDAALMDQLDQIHAAGPLRKKVKSEREIVDMSLAAIAKAMREEDGVPIKNYHWHRSHYANSFIGYDFVSWLVREFRDVSSRSQAVEWGIKLQEQGLFEHCRGYHNFLDGHYYYRLKGENIVPTTPTNKRWFSRYTDDNLRPGSGYYPSSAPRPKNPSPRRAKKRIILSQSMVIDIDPNKKSDQAESVVLHHDIIHNPGTVFHFELQWLGTTARCIEDLIRQWSRLIERHGLRLVEAYVTQINDIRDRNAFQSCFPLRLAIPPPIVMDLEKKVPEGTHTTQYFEYALLRKFGYILDVEAAGLYPEQAEIFYSYRRSAYKYSQFVHRSGAAFVQVLGGSQGFIFLTNRLMGPGRMGTTLKNKEYRPGALAEEIRLDLHRFVSNKVALQKFYDDEVDKLGRGLDEPPPLSI</sequence>
<dbReference type="GO" id="GO:0010508">
    <property type="term" value="P:positive regulation of autophagy"/>
    <property type="evidence" value="ECO:0007669"/>
    <property type="project" value="TreeGrafter"/>
</dbReference>
<dbReference type="PANTHER" id="PTHR13179:SF8">
    <property type="entry name" value="GATOR COMPLEX PROTEIN DEPDC5"/>
    <property type="match status" value="1"/>
</dbReference>
<evidence type="ECO:0000313" key="7">
    <source>
        <dbReference type="EMBL" id="KAF9462694.1"/>
    </source>
</evidence>
<dbReference type="InterPro" id="IPR036390">
    <property type="entry name" value="WH_DNA-bd_sf"/>
</dbReference>
<feature type="compositionally biased region" description="Low complexity" evidence="5">
    <location>
        <begin position="568"/>
        <end position="579"/>
    </location>
</feature>
<feature type="region of interest" description="Disordered" evidence="5">
    <location>
        <begin position="1"/>
        <end position="29"/>
    </location>
</feature>
<dbReference type="SUPFAM" id="SSF46785">
    <property type="entry name" value="Winged helix' DNA-binding domain"/>
    <property type="match status" value="1"/>
</dbReference>
<evidence type="ECO:0000313" key="8">
    <source>
        <dbReference type="Proteomes" id="UP000807353"/>
    </source>
</evidence>
<comment type="similarity">
    <text evidence="2">Belongs to the IML1 family.</text>
</comment>
<evidence type="ECO:0000259" key="6">
    <source>
        <dbReference type="PROSITE" id="PS50186"/>
    </source>
</evidence>
<dbReference type="CDD" id="cd04449">
    <property type="entry name" value="DEP_DEPDC5-like"/>
    <property type="match status" value="1"/>
</dbReference>
<feature type="region of interest" description="Disordered" evidence="5">
    <location>
        <begin position="680"/>
        <end position="731"/>
    </location>
</feature>
<gene>
    <name evidence="7" type="ORF">BDZ94DRAFT_1365695</name>
</gene>
<dbReference type="InterPro" id="IPR027244">
    <property type="entry name" value="IML1"/>
</dbReference>
<protein>
    <recommendedName>
        <fullName evidence="3">Vacuolar membrane-associated protein IML1</fullName>
    </recommendedName>
    <alternativeName>
        <fullName evidence="4">Vacuolar membrane-associated protein iml1</fullName>
    </alternativeName>
</protein>
<evidence type="ECO:0000256" key="4">
    <source>
        <dbReference type="ARBA" id="ARBA00021881"/>
    </source>
</evidence>
<dbReference type="SMART" id="SM00049">
    <property type="entry name" value="DEP"/>
    <property type="match status" value="1"/>
</dbReference>
<dbReference type="GO" id="GO:0035556">
    <property type="term" value="P:intracellular signal transduction"/>
    <property type="evidence" value="ECO:0007669"/>
    <property type="project" value="InterPro"/>
</dbReference>
<dbReference type="OrthoDB" id="39497at2759"/>
<keyword evidence="8" id="KW-1185">Reference proteome</keyword>
<name>A0A9P5Y4T0_9AGAR</name>